<proteinExistence type="predicted"/>
<keyword evidence="6" id="KW-1185">Reference proteome</keyword>
<comment type="caution">
    <text evidence="5">The sequence shown here is derived from an EMBL/GenBank/DDBJ whole genome shotgun (WGS) entry which is preliminary data.</text>
</comment>
<dbReference type="PRINTS" id="PR01415">
    <property type="entry name" value="ANKYRIN"/>
</dbReference>
<dbReference type="Pfam" id="PF00023">
    <property type="entry name" value="Ank"/>
    <property type="match status" value="1"/>
</dbReference>
<evidence type="ECO:0000256" key="4">
    <source>
        <dbReference type="SAM" id="MobiDB-lite"/>
    </source>
</evidence>
<feature type="repeat" description="ANK" evidence="3">
    <location>
        <begin position="615"/>
        <end position="647"/>
    </location>
</feature>
<accession>A0AA39XTG2</accession>
<dbReference type="AlphaFoldDB" id="A0AA39XTG2"/>
<dbReference type="EMBL" id="JAULSV010000007">
    <property type="protein sequence ID" value="KAK0639490.1"/>
    <property type="molecule type" value="Genomic_DNA"/>
</dbReference>
<feature type="region of interest" description="Disordered" evidence="4">
    <location>
        <begin position="758"/>
        <end position="800"/>
    </location>
</feature>
<organism evidence="5 6">
    <name type="scientific">Cercophora newfieldiana</name>
    <dbReference type="NCBI Taxonomy" id="92897"/>
    <lineage>
        <taxon>Eukaryota</taxon>
        <taxon>Fungi</taxon>
        <taxon>Dikarya</taxon>
        <taxon>Ascomycota</taxon>
        <taxon>Pezizomycotina</taxon>
        <taxon>Sordariomycetes</taxon>
        <taxon>Sordariomycetidae</taxon>
        <taxon>Sordariales</taxon>
        <taxon>Lasiosphaeriaceae</taxon>
        <taxon>Cercophora</taxon>
    </lineage>
</organism>
<dbReference type="Pfam" id="PF12796">
    <property type="entry name" value="Ank_2"/>
    <property type="match status" value="2"/>
</dbReference>
<protein>
    <recommendedName>
        <fullName evidence="7">Ankyrin repeat protein</fullName>
    </recommendedName>
</protein>
<gene>
    <name evidence="5" type="ORF">B0T16DRAFT_497573</name>
</gene>
<keyword evidence="2 3" id="KW-0040">ANK repeat</keyword>
<evidence type="ECO:0000256" key="3">
    <source>
        <dbReference type="PROSITE-ProRule" id="PRU00023"/>
    </source>
</evidence>
<keyword evidence="1" id="KW-0677">Repeat</keyword>
<dbReference type="Gene3D" id="1.25.40.20">
    <property type="entry name" value="Ankyrin repeat-containing domain"/>
    <property type="match status" value="3"/>
</dbReference>
<evidence type="ECO:0000256" key="2">
    <source>
        <dbReference type="ARBA" id="ARBA00023043"/>
    </source>
</evidence>
<dbReference type="InterPro" id="IPR036770">
    <property type="entry name" value="Ankyrin_rpt-contain_sf"/>
</dbReference>
<feature type="compositionally biased region" description="Polar residues" evidence="4">
    <location>
        <begin position="212"/>
        <end position="223"/>
    </location>
</feature>
<dbReference type="Proteomes" id="UP001174936">
    <property type="component" value="Unassembled WGS sequence"/>
</dbReference>
<evidence type="ECO:0000256" key="1">
    <source>
        <dbReference type="ARBA" id="ARBA00022737"/>
    </source>
</evidence>
<dbReference type="PANTHER" id="PTHR24198:SF165">
    <property type="entry name" value="ANKYRIN REPEAT-CONTAINING PROTEIN-RELATED"/>
    <property type="match status" value="1"/>
</dbReference>
<evidence type="ECO:0000313" key="6">
    <source>
        <dbReference type="Proteomes" id="UP001174936"/>
    </source>
</evidence>
<dbReference type="PROSITE" id="PS50297">
    <property type="entry name" value="ANK_REP_REGION"/>
    <property type="match status" value="4"/>
</dbReference>
<evidence type="ECO:0008006" key="7">
    <source>
        <dbReference type="Google" id="ProtNLM"/>
    </source>
</evidence>
<dbReference type="SMART" id="SM00248">
    <property type="entry name" value="ANK"/>
    <property type="match status" value="7"/>
</dbReference>
<feature type="repeat" description="ANK" evidence="3">
    <location>
        <begin position="398"/>
        <end position="430"/>
    </location>
</feature>
<dbReference type="InterPro" id="IPR002110">
    <property type="entry name" value="Ankyrin_rpt"/>
</dbReference>
<feature type="repeat" description="ANK" evidence="3">
    <location>
        <begin position="648"/>
        <end position="680"/>
    </location>
</feature>
<feature type="repeat" description="ANK" evidence="3">
    <location>
        <begin position="511"/>
        <end position="543"/>
    </location>
</feature>
<evidence type="ECO:0000313" key="5">
    <source>
        <dbReference type="EMBL" id="KAK0639490.1"/>
    </source>
</evidence>
<reference evidence="5" key="1">
    <citation type="submission" date="2023-06" db="EMBL/GenBank/DDBJ databases">
        <title>Genome-scale phylogeny and comparative genomics of the fungal order Sordariales.</title>
        <authorList>
            <consortium name="Lawrence Berkeley National Laboratory"/>
            <person name="Hensen N."/>
            <person name="Bonometti L."/>
            <person name="Westerberg I."/>
            <person name="Brannstrom I.O."/>
            <person name="Guillou S."/>
            <person name="Cros-Aarteil S."/>
            <person name="Calhoun S."/>
            <person name="Haridas S."/>
            <person name="Kuo A."/>
            <person name="Mondo S."/>
            <person name="Pangilinan J."/>
            <person name="Riley R."/>
            <person name="Labutti K."/>
            <person name="Andreopoulos B."/>
            <person name="Lipzen A."/>
            <person name="Chen C."/>
            <person name="Yanf M."/>
            <person name="Daum C."/>
            <person name="Ng V."/>
            <person name="Clum A."/>
            <person name="Steindorff A."/>
            <person name="Ohm R."/>
            <person name="Martin F."/>
            <person name="Silar P."/>
            <person name="Natvig D."/>
            <person name="Lalanne C."/>
            <person name="Gautier V."/>
            <person name="Ament-Velasquez S.L."/>
            <person name="Kruys A."/>
            <person name="Hutchinson M.I."/>
            <person name="Powell A.J."/>
            <person name="Barry K."/>
            <person name="Miller A.N."/>
            <person name="Grigoriev I.V."/>
            <person name="Debuchy R."/>
            <person name="Gladieux P."/>
            <person name="Thoren M.H."/>
            <person name="Johannesson H."/>
        </authorList>
    </citation>
    <scope>NUCLEOTIDE SEQUENCE</scope>
    <source>
        <strain evidence="5">SMH2532-1</strain>
    </source>
</reference>
<dbReference type="PROSITE" id="PS50088">
    <property type="entry name" value="ANK_REPEAT"/>
    <property type="match status" value="4"/>
</dbReference>
<sequence>MDPLSVAASIVALVSATSKICQTLNRLWDLRKASEDVLLLANEVTDLQALLDILHDALLALDGPAVPPIQQPIAALRTFIDRAVAHTSDLDALLSKIASSCSGSSGAESASSSPLKPAVLFLQWAKHEKTINRLRRQLHECRFNIQTALTAINTVQLQKSRGVLLAIQEVTFVTERSPESQTASPQPVDILHQLQKVCLDPTEKPVVPPAPSQKSPNQASTSEIVGTLEVTNSQTLVRKHRTRTRTRTTRTTVSQSLVRFRAYPVKNICNPSCPCHCHVRSRVTTPPWLQVICGSLFFGYTSTPSLNMYPCNYLKCRRRAPTSLELVYVFPSWMVSRAVQFSMMWSSLQQPTASMNLQVSNVIPLSSPILGDIIIGDEERVRNSFSQRTASPFDVDPHGRTLLHWAMDQMQPNVSRLLMETGADPFAVDSTGRTPLDVCWERCLMRPETESAVVEMRAICESIEDTPNNGPQVQINMNFTDLHMAVLGLSHTPLSAILDRADIDIDAQDKLGRTALFWAASRGTVSTVRQILQKGADPNKADFRGGQAPLHAAAAGGLLDRVLTLLGASDAWLRALDLHPGPPLSFVSVDAGPRAAIISLLVEHGADINAQNTIHNNTPLHQAILLGILANVKALVELGADIEIKNINGDPPLSVAIWESQLSILQYLLARGARVDYRTAQGDTILHIVARTRHIPTMRALARRRLQGVDAYARNAFGQTAAELFQSFHSTVSLYWNFPDDRQRDAWDELLASLEPARVEEVGSEDGEDASSGSGSGSGSETGSSSGTEHYVDAVESLGS</sequence>
<dbReference type="SUPFAM" id="SSF48403">
    <property type="entry name" value="Ankyrin repeat"/>
    <property type="match status" value="2"/>
</dbReference>
<feature type="region of interest" description="Disordered" evidence="4">
    <location>
        <begin position="202"/>
        <end position="223"/>
    </location>
</feature>
<dbReference type="PANTHER" id="PTHR24198">
    <property type="entry name" value="ANKYRIN REPEAT AND PROTEIN KINASE DOMAIN-CONTAINING PROTEIN"/>
    <property type="match status" value="1"/>
</dbReference>
<name>A0AA39XTG2_9PEZI</name>